<proteinExistence type="inferred from homology"/>
<gene>
    <name evidence="5" type="ORF">HUJ06_031642</name>
</gene>
<dbReference type="InterPro" id="IPR000863">
    <property type="entry name" value="Sulfotransferase_dom"/>
</dbReference>
<name>A0A822Y812_NELNU</name>
<protein>
    <recommendedName>
        <fullName evidence="3">Sulfotransferase</fullName>
        <ecNumber evidence="3">2.8.2.-</ecNumber>
    </recommendedName>
</protein>
<evidence type="ECO:0000256" key="3">
    <source>
        <dbReference type="RuleBase" id="RU361155"/>
    </source>
</evidence>
<sequence length="97" mass="11474">MPYKSLPPCIKNSASCKIVYVTGNPRDTFISLWYFLNEIHKTCEEQGSHPMEELFDDFCDGVYPMGPFFDNVVGYWEESLRQPEKILFLRYDRGHER</sequence>
<dbReference type="EMBL" id="DUZY01000002">
    <property type="protein sequence ID" value="DAD30174.1"/>
    <property type="molecule type" value="Genomic_DNA"/>
</dbReference>
<evidence type="ECO:0000256" key="1">
    <source>
        <dbReference type="ARBA" id="ARBA00005771"/>
    </source>
</evidence>
<dbReference type="GO" id="GO:0008146">
    <property type="term" value="F:sulfotransferase activity"/>
    <property type="evidence" value="ECO:0007669"/>
    <property type="project" value="InterPro"/>
</dbReference>
<feature type="domain" description="Sulfotransferase" evidence="4">
    <location>
        <begin position="1"/>
        <end position="93"/>
    </location>
</feature>
<comment type="caution">
    <text evidence="5">The sequence shown here is derived from an EMBL/GenBank/DDBJ whole genome shotgun (WGS) entry which is preliminary data.</text>
</comment>
<dbReference type="SUPFAM" id="SSF52540">
    <property type="entry name" value="P-loop containing nucleoside triphosphate hydrolases"/>
    <property type="match status" value="1"/>
</dbReference>
<dbReference type="AlphaFoldDB" id="A0A822Y812"/>
<dbReference type="Gene3D" id="3.40.50.300">
    <property type="entry name" value="P-loop containing nucleotide triphosphate hydrolases"/>
    <property type="match status" value="1"/>
</dbReference>
<dbReference type="Proteomes" id="UP000607653">
    <property type="component" value="Unassembled WGS sequence"/>
</dbReference>
<dbReference type="EC" id="2.8.2.-" evidence="3"/>
<comment type="similarity">
    <text evidence="1 3">Belongs to the sulfotransferase 1 family.</text>
</comment>
<keyword evidence="2 3" id="KW-0808">Transferase</keyword>
<evidence type="ECO:0000259" key="4">
    <source>
        <dbReference type="Pfam" id="PF00685"/>
    </source>
</evidence>
<organism evidence="5 6">
    <name type="scientific">Nelumbo nucifera</name>
    <name type="common">Sacred lotus</name>
    <dbReference type="NCBI Taxonomy" id="4432"/>
    <lineage>
        <taxon>Eukaryota</taxon>
        <taxon>Viridiplantae</taxon>
        <taxon>Streptophyta</taxon>
        <taxon>Embryophyta</taxon>
        <taxon>Tracheophyta</taxon>
        <taxon>Spermatophyta</taxon>
        <taxon>Magnoliopsida</taxon>
        <taxon>Proteales</taxon>
        <taxon>Nelumbonaceae</taxon>
        <taxon>Nelumbo</taxon>
    </lineage>
</organism>
<evidence type="ECO:0000313" key="6">
    <source>
        <dbReference type="Proteomes" id="UP000607653"/>
    </source>
</evidence>
<reference evidence="5 6" key="1">
    <citation type="journal article" date="2020" name="Mol. Biol. Evol.">
        <title>Distinct Expression and Methylation Patterns for Genes with Different Fates following a Single Whole-Genome Duplication in Flowering Plants.</title>
        <authorList>
            <person name="Shi T."/>
            <person name="Rahmani R.S."/>
            <person name="Gugger P.F."/>
            <person name="Wang M."/>
            <person name="Li H."/>
            <person name="Zhang Y."/>
            <person name="Li Z."/>
            <person name="Wang Q."/>
            <person name="Van de Peer Y."/>
            <person name="Marchal K."/>
            <person name="Chen J."/>
        </authorList>
    </citation>
    <scope>NUCLEOTIDE SEQUENCE [LARGE SCALE GENOMIC DNA]</scope>
    <source>
        <tissue evidence="5">Leaf</tissue>
    </source>
</reference>
<dbReference type="Pfam" id="PF00685">
    <property type="entry name" value="Sulfotransfer_1"/>
    <property type="match status" value="1"/>
</dbReference>
<keyword evidence="6" id="KW-1185">Reference proteome</keyword>
<dbReference type="InterPro" id="IPR027417">
    <property type="entry name" value="P-loop_NTPase"/>
</dbReference>
<accession>A0A822Y812</accession>
<dbReference type="PANTHER" id="PTHR11783">
    <property type="entry name" value="SULFOTRANSFERASE SULT"/>
    <property type="match status" value="1"/>
</dbReference>
<evidence type="ECO:0000256" key="2">
    <source>
        <dbReference type="ARBA" id="ARBA00022679"/>
    </source>
</evidence>
<evidence type="ECO:0000313" key="5">
    <source>
        <dbReference type="EMBL" id="DAD30174.1"/>
    </source>
</evidence>